<evidence type="ECO:0000313" key="11">
    <source>
        <dbReference type="Proteomes" id="UP000438983"/>
    </source>
</evidence>
<dbReference type="SMART" id="SM00091">
    <property type="entry name" value="PAS"/>
    <property type="match status" value="1"/>
</dbReference>
<dbReference type="FunFam" id="1.10.287.950:FF:000001">
    <property type="entry name" value="Methyl-accepting chemotaxis sensory transducer"/>
    <property type="match status" value="1"/>
</dbReference>
<name>A0A6I6LFH9_STUST</name>
<comment type="similarity">
    <text evidence="6">Belongs to the methyl-accepting chemotaxis (MCP) protein family.</text>
</comment>
<dbReference type="PANTHER" id="PTHR32089">
    <property type="entry name" value="METHYL-ACCEPTING CHEMOTAXIS PROTEIN MCPB"/>
    <property type="match status" value="1"/>
</dbReference>
<dbReference type="GO" id="GO:0006935">
    <property type="term" value="P:chemotaxis"/>
    <property type="evidence" value="ECO:0007669"/>
    <property type="project" value="InterPro"/>
</dbReference>
<evidence type="ECO:0000259" key="8">
    <source>
        <dbReference type="PROSITE" id="PS50111"/>
    </source>
</evidence>
<feature type="domain" description="PAS" evidence="9">
    <location>
        <begin position="1"/>
        <end position="72"/>
    </location>
</feature>
<dbReference type="NCBIfam" id="TIGR00229">
    <property type="entry name" value="sensory_box"/>
    <property type="match status" value="1"/>
</dbReference>
<reference evidence="10 11" key="1">
    <citation type="submission" date="2019-12" db="EMBL/GenBank/DDBJ databases">
        <title>Complete genome sequence of Pseudomonas stutzeri.</title>
        <authorList>
            <person name="Lim S.R."/>
            <person name="Kim J.H."/>
        </authorList>
    </citation>
    <scope>NUCLEOTIDE SEQUENCE [LARGE SCALE GENOMIC DNA]</scope>
    <source>
        <strain evidence="10 11">PM101005</strain>
    </source>
</reference>
<evidence type="ECO:0000256" key="1">
    <source>
        <dbReference type="ARBA" id="ARBA00004141"/>
    </source>
</evidence>
<dbReference type="AlphaFoldDB" id="A0A6I6LFH9"/>
<dbReference type="GO" id="GO:0004888">
    <property type="term" value="F:transmembrane signaling receptor activity"/>
    <property type="evidence" value="ECO:0007669"/>
    <property type="project" value="InterPro"/>
</dbReference>
<evidence type="ECO:0000256" key="4">
    <source>
        <dbReference type="ARBA" id="ARBA00023136"/>
    </source>
</evidence>
<sequence>MQSISSLQDAGQTESFIFRTDLDGKLDMCNDAFAKACGYSRERLLGKPCSLLRHPDTPDAIFIDLWQSLHADHPWAGVVMNRRQDGEAFWLDLYIMRVFDGDKHVGYGAMARPASDVQVARTKRLYRQLLSSARHLAIACDYLKPVALTAVCVAPVIALALAAGASPTLGALAVLPLFGLQLWLRWRQERDMQQLLQSVPSACISTLSARAYSEGNGVIALANLALHGFNARLHTALLRIGMAGKQVEASSMEYAARVQHDAESLDAQRAETDQAATAICQMAATVEEIGRHVHHTACSAGDAHTLAERGLAMAAHNQESMQELSNAVKGIGDAIAQLVDASDSIGGMVDVINGIAEQTNLLALNAAIEAARAGDQGRGFAVVASEVRSLALRTQQSTEQVRLLIADLRSSTRQSVAVSARGVSLSEACAQEVDSLREALNGIVHSVGEISAMSHQMAVATEQQTQVVGDISGQIESIATLATRNAGSASEGAQSSRLLLSQAEALRELAQRFDR</sequence>
<dbReference type="InterPro" id="IPR035965">
    <property type="entry name" value="PAS-like_dom_sf"/>
</dbReference>
<dbReference type="CDD" id="cd00130">
    <property type="entry name" value="PAS"/>
    <property type="match status" value="1"/>
</dbReference>
<evidence type="ECO:0000256" key="2">
    <source>
        <dbReference type="ARBA" id="ARBA00022692"/>
    </source>
</evidence>
<keyword evidence="2" id="KW-0812">Transmembrane</keyword>
<dbReference type="InterPro" id="IPR004090">
    <property type="entry name" value="Chemotax_Me-accpt_rcpt"/>
</dbReference>
<dbReference type="SMART" id="SM00283">
    <property type="entry name" value="MA"/>
    <property type="match status" value="1"/>
</dbReference>
<accession>A0A6I6LFH9</accession>
<dbReference type="CDD" id="cd11386">
    <property type="entry name" value="MCP_signal"/>
    <property type="match status" value="1"/>
</dbReference>
<evidence type="ECO:0000256" key="6">
    <source>
        <dbReference type="ARBA" id="ARBA00029447"/>
    </source>
</evidence>
<organism evidence="10 11">
    <name type="scientific">Stutzerimonas stutzeri</name>
    <name type="common">Pseudomonas stutzeri</name>
    <dbReference type="NCBI Taxonomy" id="316"/>
    <lineage>
        <taxon>Bacteria</taxon>
        <taxon>Pseudomonadati</taxon>
        <taxon>Pseudomonadota</taxon>
        <taxon>Gammaproteobacteria</taxon>
        <taxon>Pseudomonadales</taxon>
        <taxon>Pseudomonadaceae</taxon>
        <taxon>Stutzerimonas</taxon>
    </lineage>
</organism>
<dbReference type="PROSITE" id="PS50111">
    <property type="entry name" value="CHEMOTAXIS_TRANSDUC_2"/>
    <property type="match status" value="1"/>
</dbReference>
<dbReference type="InterPro" id="IPR013655">
    <property type="entry name" value="PAS_fold_3"/>
</dbReference>
<dbReference type="PANTHER" id="PTHR32089:SF74">
    <property type="entry name" value="METHYL-ACCEPTING CHEMOTAXIS PROTEIN AER"/>
    <property type="match status" value="1"/>
</dbReference>
<dbReference type="SUPFAM" id="SSF55785">
    <property type="entry name" value="PYP-like sensor domain (PAS domain)"/>
    <property type="match status" value="1"/>
</dbReference>
<dbReference type="Pfam" id="PF08447">
    <property type="entry name" value="PAS_3"/>
    <property type="match status" value="1"/>
</dbReference>
<proteinExistence type="inferred from homology"/>
<keyword evidence="4" id="KW-0472">Membrane</keyword>
<evidence type="ECO:0000256" key="3">
    <source>
        <dbReference type="ARBA" id="ARBA00022989"/>
    </source>
</evidence>
<comment type="subcellular location">
    <subcellularLocation>
        <location evidence="1">Membrane</location>
        <topology evidence="1">Multi-pass membrane protein</topology>
    </subcellularLocation>
</comment>
<gene>
    <name evidence="10" type="ORF">GQA94_02845</name>
</gene>
<dbReference type="RefSeq" id="WP_158186651.1">
    <property type="nucleotide sequence ID" value="NZ_CP046902.1"/>
</dbReference>
<dbReference type="OrthoDB" id="5675566at2"/>
<evidence type="ECO:0000313" key="10">
    <source>
        <dbReference type="EMBL" id="QGZ29058.1"/>
    </source>
</evidence>
<feature type="domain" description="Methyl-accepting transducer" evidence="8">
    <location>
        <begin position="243"/>
        <end position="479"/>
    </location>
</feature>
<evidence type="ECO:0000256" key="7">
    <source>
        <dbReference type="PROSITE-ProRule" id="PRU00284"/>
    </source>
</evidence>
<protein>
    <submittedName>
        <fullName evidence="10">PAS domain-containing protein</fullName>
    </submittedName>
</protein>
<dbReference type="Pfam" id="PF00015">
    <property type="entry name" value="MCPsignal"/>
    <property type="match status" value="1"/>
</dbReference>
<keyword evidence="5 7" id="KW-0807">Transducer</keyword>
<dbReference type="PRINTS" id="PR00260">
    <property type="entry name" value="CHEMTRNSDUCR"/>
</dbReference>
<dbReference type="Gene3D" id="1.10.287.950">
    <property type="entry name" value="Methyl-accepting chemotaxis protein"/>
    <property type="match status" value="1"/>
</dbReference>
<evidence type="ECO:0000256" key="5">
    <source>
        <dbReference type="ARBA" id="ARBA00023224"/>
    </source>
</evidence>
<dbReference type="Proteomes" id="UP000438983">
    <property type="component" value="Chromosome"/>
</dbReference>
<dbReference type="SUPFAM" id="SSF58104">
    <property type="entry name" value="Methyl-accepting chemotaxis protein (MCP) signaling domain"/>
    <property type="match status" value="1"/>
</dbReference>
<evidence type="ECO:0000259" key="9">
    <source>
        <dbReference type="PROSITE" id="PS50112"/>
    </source>
</evidence>
<dbReference type="InterPro" id="IPR000014">
    <property type="entry name" value="PAS"/>
</dbReference>
<dbReference type="GO" id="GO:0007165">
    <property type="term" value="P:signal transduction"/>
    <property type="evidence" value="ECO:0007669"/>
    <property type="project" value="UniProtKB-KW"/>
</dbReference>
<dbReference type="PROSITE" id="PS50112">
    <property type="entry name" value="PAS"/>
    <property type="match status" value="1"/>
</dbReference>
<dbReference type="EMBL" id="CP046902">
    <property type="protein sequence ID" value="QGZ29058.1"/>
    <property type="molecule type" value="Genomic_DNA"/>
</dbReference>
<keyword evidence="3" id="KW-1133">Transmembrane helix</keyword>
<dbReference type="InterPro" id="IPR004089">
    <property type="entry name" value="MCPsignal_dom"/>
</dbReference>
<dbReference type="Gene3D" id="3.30.450.20">
    <property type="entry name" value="PAS domain"/>
    <property type="match status" value="1"/>
</dbReference>
<dbReference type="GO" id="GO:0016020">
    <property type="term" value="C:membrane"/>
    <property type="evidence" value="ECO:0007669"/>
    <property type="project" value="UniProtKB-SubCell"/>
</dbReference>